<organism evidence="1 2">
    <name type="scientific">Ganoderma sinense ZZ0214-1</name>
    <dbReference type="NCBI Taxonomy" id="1077348"/>
    <lineage>
        <taxon>Eukaryota</taxon>
        <taxon>Fungi</taxon>
        <taxon>Dikarya</taxon>
        <taxon>Basidiomycota</taxon>
        <taxon>Agaricomycotina</taxon>
        <taxon>Agaricomycetes</taxon>
        <taxon>Polyporales</taxon>
        <taxon>Polyporaceae</taxon>
        <taxon>Ganoderma</taxon>
    </lineage>
</organism>
<dbReference type="EMBL" id="AYKW01000023">
    <property type="protein sequence ID" value="PIL28844.1"/>
    <property type="molecule type" value="Genomic_DNA"/>
</dbReference>
<evidence type="ECO:0008006" key="3">
    <source>
        <dbReference type="Google" id="ProtNLM"/>
    </source>
</evidence>
<accession>A0A2G8S540</accession>
<dbReference type="AlphaFoldDB" id="A0A2G8S540"/>
<evidence type="ECO:0000313" key="1">
    <source>
        <dbReference type="EMBL" id="PIL28844.1"/>
    </source>
</evidence>
<reference evidence="1 2" key="1">
    <citation type="journal article" date="2015" name="Sci. Rep.">
        <title>Chromosome-level genome map provides insights into diverse defense mechanisms in the medicinal fungus Ganoderma sinense.</title>
        <authorList>
            <person name="Zhu Y."/>
            <person name="Xu J."/>
            <person name="Sun C."/>
            <person name="Zhou S."/>
            <person name="Xu H."/>
            <person name="Nelson D.R."/>
            <person name="Qian J."/>
            <person name="Song J."/>
            <person name="Luo H."/>
            <person name="Xiang L."/>
            <person name="Li Y."/>
            <person name="Xu Z."/>
            <person name="Ji A."/>
            <person name="Wang L."/>
            <person name="Lu S."/>
            <person name="Hayward A."/>
            <person name="Sun W."/>
            <person name="Li X."/>
            <person name="Schwartz D.C."/>
            <person name="Wang Y."/>
            <person name="Chen S."/>
        </authorList>
    </citation>
    <scope>NUCLEOTIDE SEQUENCE [LARGE SCALE GENOMIC DNA]</scope>
    <source>
        <strain evidence="1 2">ZZ0214-1</strain>
    </source>
</reference>
<comment type="caution">
    <text evidence="1">The sequence shown here is derived from an EMBL/GenBank/DDBJ whole genome shotgun (WGS) entry which is preliminary data.</text>
</comment>
<evidence type="ECO:0000313" key="2">
    <source>
        <dbReference type="Proteomes" id="UP000230002"/>
    </source>
</evidence>
<keyword evidence="2" id="KW-1185">Reference proteome</keyword>
<sequence>MLGMDLNPNTIFISNRGRDPHEVDPEGRKRRLCSIWKRNPDGPYLEKDRAPVGYRTPNGLVWGHTIDELCLIERDPGLPIFTQYSRSQLKELGENYDDVEWDYAPLVRPRVKRPWPILKLPKRHPANTTPPIGVIDGGCGEEHDEDCTYTIRWDEFSDDRKGKTTPRAGQPPPACSTDPANPCTGCWLTNHPDASGERLRNPAGHVYDYVWCEHFAVCAQESGDPCAFLGQKTHLMIWEPRIFADFAGVLKFDAFRAWHKFLPPGALDAMPKHYRATAEERAGDSSSEAAHPKVSGLYPCEGLPFSFSVTDLDPEDEEFYYQARENGFQVGKVDGEGKTADAPGLFNLKDLPKLEEFIPEGLFPDILLVHDPGKLTNHTQPGGEPVKYKRLFPVLPRDLTKTIEELPTTDHIAHLHLHKSNPLGTGHHSCVYRASLTLPPPLSARSHTGQCTVAAKLAFPHCTAHALLANEAKVYSELPRHTQEEYCGFNIAPPCNYPVPVGAIAPKFFGYYVPVGEDSEAMHGYSEHKKEHRRCGEWKPCKVEWTSPILLIEECGEPVKPETFSADERTECFSLLHRLHKLNILQGSPYVRNVLVQPGPLTDPPERRSLATPSFRVVDFGRGEVYAEHADMTRSERERARDAFAARIRDEQRAAREEMLLEYPCGF</sequence>
<name>A0A2G8S540_9APHY</name>
<dbReference type="STRING" id="1077348.A0A2G8S540"/>
<protein>
    <recommendedName>
        <fullName evidence="3">Protein kinase domain-containing protein</fullName>
    </recommendedName>
</protein>
<dbReference type="Proteomes" id="UP000230002">
    <property type="component" value="Unassembled WGS sequence"/>
</dbReference>
<gene>
    <name evidence="1" type="ORF">GSI_08890</name>
</gene>
<proteinExistence type="predicted"/>
<dbReference type="OrthoDB" id="5327923at2759"/>